<dbReference type="GO" id="GO:0032153">
    <property type="term" value="C:cell division site"/>
    <property type="evidence" value="ECO:0007669"/>
    <property type="project" value="TreeGrafter"/>
</dbReference>
<dbReference type="GO" id="GO:0015648">
    <property type="term" value="F:lipid-linked peptidoglycan transporter activity"/>
    <property type="evidence" value="ECO:0007669"/>
    <property type="project" value="TreeGrafter"/>
</dbReference>
<dbReference type="GO" id="GO:0005886">
    <property type="term" value="C:plasma membrane"/>
    <property type="evidence" value="ECO:0007669"/>
    <property type="project" value="TreeGrafter"/>
</dbReference>
<evidence type="ECO:0000256" key="1">
    <source>
        <dbReference type="ARBA" id="ARBA00004141"/>
    </source>
</evidence>
<evidence type="ECO:0000256" key="6">
    <source>
        <dbReference type="SAM" id="Phobius"/>
    </source>
</evidence>
<dbReference type="AlphaFoldDB" id="A0A1F8GW18"/>
<reference evidence="7 8" key="1">
    <citation type="journal article" date="2016" name="Nat. Commun.">
        <title>Thousands of microbial genomes shed light on interconnected biogeochemical processes in an aquifer system.</title>
        <authorList>
            <person name="Anantharaman K."/>
            <person name="Brown C.T."/>
            <person name="Hug L.A."/>
            <person name="Sharon I."/>
            <person name="Castelle C.J."/>
            <person name="Probst A.J."/>
            <person name="Thomas B.C."/>
            <person name="Singh A."/>
            <person name="Wilkins M.J."/>
            <person name="Karaoz U."/>
            <person name="Brodie E.L."/>
            <person name="Williams K.H."/>
            <person name="Hubbard S.S."/>
            <person name="Banfield J.F."/>
        </authorList>
    </citation>
    <scope>NUCLEOTIDE SEQUENCE [LARGE SCALE GENOMIC DNA]</scope>
</reference>
<evidence type="ECO:0000256" key="4">
    <source>
        <dbReference type="ARBA" id="ARBA00022989"/>
    </source>
</evidence>
<feature type="transmembrane region" description="Helical" evidence="6">
    <location>
        <begin position="72"/>
        <end position="89"/>
    </location>
</feature>
<sequence>MQSDSFVRKFDWVLIGTVLVILGLGLITFWNIGADGARIAQRQMIFIVLGLAVMFVFSFFDYRVFKNYSRPALILYFVALALLSFALATHEIRGASSWLVFFGFRFEPAEFAKLALLILLAKYFSQKHVEIYRSHHIIVSGIYVAIPTVLTLLQPDLGSVIVYLALWLGILLYAGIKRRHLLAILMIGVVVVAVGWFAVLKPYQKDRIVSFANPYLDPRGTGYSTIQSRVTFGSGQITGTLLSSENKNAPVLVPEPYTDFTFASYAQKFGFVGVAILLGLFFVLIYRIGSIGSRADHNFAKLFTLGLITILFVHVVINGGMNMGILPITGIPFPFLSHGGSHLVTLMAALGIVESIRLRSG</sequence>
<keyword evidence="3" id="KW-0133">Cell shape</keyword>
<feature type="transmembrane region" description="Helical" evidence="6">
    <location>
        <begin position="137"/>
        <end position="154"/>
    </location>
</feature>
<feature type="transmembrane region" description="Helical" evidence="6">
    <location>
        <begin position="300"/>
        <end position="321"/>
    </location>
</feature>
<keyword evidence="2 6" id="KW-0812">Transmembrane</keyword>
<dbReference type="GO" id="GO:0051301">
    <property type="term" value="P:cell division"/>
    <property type="evidence" value="ECO:0007669"/>
    <property type="project" value="InterPro"/>
</dbReference>
<evidence type="ECO:0000256" key="5">
    <source>
        <dbReference type="ARBA" id="ARBA00023136"/>
    </source>
</evidence>
<protein>
    <recommendedName>
        <fullName evidence="9">Rod shape-determining protein RodA</fullName>
    </recommendedName>
</protein>
<feature type="transmembrane region" description="Helical" evidence="6">
    <location>
        <begin position="181"/>
        <end position="199"/>
    </location>
</feature>
<dbReference type="PANTHER" id="PTHR30474:SF1">
    <property type="entry name" value="PEPTIDOGLYCAN GLYCOSYLTRANSFERASE MRDB"/>
    <property type="match status" value="1"/>
</dbReference>
<organism evidence="7 8">
    <name type="scientific">Candidatus Yanofskybacteria bacterium RIFCSPLOWO2_01_FULL_49_25</name>
    <dbReference type="NCBI Taxonomy" id="1802701"/>
    <lineage>
        <taxon>Bacteria</taxon>
        <taxon>Candidatus Yanofskyibacteriota</taxon>
    </lineage>
</organism>
<evidence type="ECO:0000256" key="3">
    <source>
        <dbReference type="ARBA" id="ARBA00022960"/>
    </source>
</evidence>
<feature type="transmembrane region" description="Helical" evidence="6">
    <location>
        <begin position="333"/>
        <end position="353"/>
    </location>
</feature>
<dbReference type="Proteomes" id="UP000179047">
    <property type="component" value="Unassembled WGS sequence"/>
</dbReference>
<dbReference type="STRING" id="1802701.A3A33_02940"/>
<evidence type="ECO:0000313" key="7">
    <source>
        <dbReference type="EMBL" id="OGN29190.1"/>
    </source>
</evidence>
<name>A0A1F8GW18_9BACT</name>
<evidence type="ECO:0008006" key="9">
    <source>
        <dbReference type="Google" id="ProtNLM"/>
    </source>
</evidence>
<dbReference type="EMBL" id="MGKP01000009">
    <property type="protein sequence ID" value="OGN29190.1"/>
    <property type="molecule type" value="Genomic_DNA"/>
</dbReference>
<feature type="transmembrane region" description="Helical" evidence="6">
    <location>
        <begin position="12"/>
        <end position="32"/>
    </location>
</feature>
<feature type="transmembrane region" description="Helical" evidence="6">
    <location>
        <begin position="160"/>
        <end position="176"/>
    </location>
</feature>
<dbReference type="InterPro" id="IPR001182">
    <property type="entry name" value="FtsW/RodA"/>
</dbReference>
<proteinExistence type="predicted"/>
<dbReference type="GO" id="GO:0008360">
    <property type="term" value="P:regulation of cell shape"/>
    <property type="evidence" value="ECO:0007669"/>
    <property type="project" value="UniProtKB-KW"/>
</dbReference>
<feature type="transmembrane region" description="Helical" evidence="6">
    <location>
        <begin position="109"/>
        <end position="125"/>
    </location>
</feature>
<keyword evidence="5 6" id="KW-0472">Membrane</keyword>
<gene>
    <name evidence="7" type="ORF">A3A33_02940</name>
</gene>
<feature type="transmembrane region" description="Helical" evidence="6">
    <location>
        <begin position="44"/>
        <end position="60"/>
    </location>
</feature>
<keyword evidence="4 6" id="KW-1133">Transmembrane helix</keyword>
<dbReference type="Pfam" id="PF01098">
    <property type="entry name" value="FTSW_RODA_SPOVE"/>
    <property type="match status" value="1"/>
</dbReference>
<evidence type="ECO:0000256" key="2">
    <source>
        <dbReference type="ARBA" id="ARBA00022692"/>
    </source>
</evidence>
<feature type="transmembrane region" description="Helical" evidence="6">
    <location>
        <begin position="269"/>
        <end position="288"/>
    </location>
</feature>
<comment type="caution">
    <text evidence="7">The sequence shown here is derived from an EMBL/GenBank/DDBJ whole genome shotgun (WGS) entry which is preliminary data.</text>
</comment>
<evidence type="ECO:0000313" key="8">
    <source>
        <dbReference type="Proteomes" id="UP000179047"/>
    </source>
</evidence>
<dbReference type="PANTHER" id="PTHR30474">
    <property type="entry name" value="CELL CYCLE PROTEIN"/>
    <property type="match status" value="1"/>
</dbReference>
<comment type="subcellular location">
    <subcellularLocation>
        <location evidence="1">Membrane</location>
        <topology evidence="1">Multi-pass membrane protein</topology>
    </subcellularLocation>
</comment>
<accession>A0A1F8GW18</accession>